<dbReference type="PANTHER" id="PTHR43103">
    <property type="entry name" value="NUCLEOSIDE-DIPHOSPHATE-SUGAR EPIMERASE"/>
    <property type="match status" value="1"/>
</dbReference>
<dbReference type="Gene3D" id="3.40.50.720">
    <property type="entry name" value="NAD(P)-binding Rossmann-like Domain"/>
    <property type="match status" value="1"/>
</dbReference>
<dbReference type="Pfam" id="PF01370">
    <property type="entry name" value="Epimerase"/>
    <property type="match status" value="1"/>
</dbReference>
<keyword evidence="6" id="KW-1185">Reference proteome</keyword>
<accession>A0ABU3DHG9</accession>
<evidence type="ECO:0000256" key="2">
    <source>
        <dbReference type="ARBA" id="ARBA00023002"/>
    </source>
</evidence>
<dbReference type="Proteomes" id="UP001265259">
    <property type="component" value="Unassembled WGS sequence"/>
</dbReference>
<feature type="domain" description="NAD-dependent epimerase/dehydratase" evidence="4">
    <location>
        <begin position="11"/>
        <end position="168"/>
    </location>
</feature>
<dbReference type="InterPro" id="IPR001509">
    <property type="entry name" value="Epimerase_deHydtase"/>
</dbReference>
<dbReference type="InterPro" id="IPR036291">
    <property type="entry name" value="NAD(P)-bd_dom_sf"/>
</dbReference>
<gene>
    <name evidence="5" type="ORF">RM543_10690</name>
</gene>
<evidence type="ECO:0000313" key="6">
    <source>
        <dbReference type="Proteomes" id="UP001265259"/>
    </source>
</evidence>
<comment type="similarity">
    <text evidence="1">Belongs to the NAD(P)-dependent epimerase/dehydratase family.</text>
</comment>
<comment type="caution">
    <text evidence="5">The sequence shown here is derived from an EMBL/GenBank/DDBJ whole genome shotgun (WGS) entry which is preliminary data.</text>
</comment>
<name>A0ABU3DHG9_9RHOB</name>
<keyword evidence="3" id="KW-0520">NAD</keyword>
<reference evidence="5 6" key="1">
    <citation type="submission" date="2023-09" db="EMBL/GenBank/DDBJ databases">
        <authorList>
            <person name="Rey-Velasco X."/>
        </authorList>
    </citation>
    <scope>NUCLEOTIDE SEQUENCE [LARGE SCALE GENOMIC DNA]</scope>
    <source>
        <strain evidence="5 6">F158</strain>
    </source>
</reference>
<evidence type="ECO:0000259" key="4">
    <source>
        <dbReference type="Pfam" id="PF01370"/>
    </source>
</evidence>
<evidence type="ECO:0000313" key="5">
    <source>
        <dbReference type="EMBL" id="MDT0683154.1"/>
    </source>
</evidence>
<dbReference type="RefSeq" id="WP_311691437.1">
    <property type="nucleotide sequence ID" value="NZ_JAVRHL010000003.1"/>
</dbReference>
<protein>
    <submittedName>
        <fullName evidence="5">NAD(P)-dependent oxidoreductase</fullName>
    </submittedName>
</protein>
<dbReference type="SUPFAM" id="SSF51735">
    <property type="entry name" value="NAD(P)-binding Rossmann-fold domains"/>
    <property type="match status" value="1"/>
</dbReference>
<evidence type="ECO:0000256" key="1">
    <source>
        <dbReference type="ARBA" id="ARBA00007637"/>
    </source>
</evidence>
<organism evidence="5 6">
    <name type="scientific">Tropicimonas omnivorans</name>
    <dbReference type="NCBI Taxonomy" id="3075590"/>
    <lineage>
        <taxon>Bacteria</taxon>
        <taxon>Pseudomonadati</taxon>
        <taxon>Pseudomonadota</taxon>
        <taxon>Alphaproteobacteria</taxon>
        <taxon>Rhodobacterales</taxon>
        <taxon>Roseobacteraceae</taxon>
        <taxon>Tropicimonas</taxon>
    </lineage>
</organism>
<evidence type="ECO:0000256" key="3">
    <source>
        <dbReference type="ARBA" id="ARBA00023027"/>
    </source>
</evidence>
<dbReference type="PANTHER" id="PTHR43103:SF5">
    <property type="entry name" value="4-EPIMERASE, PUTATIVE (AFU_ORTHOLOGUE AFUA_7G00360)-RELATED"/>
    <property type="match status" value="1"/>
</dbReference>
<proteinExistence type="inferred from homology"/>
<dbReference type="EMBL" id="JAVRHL010000003">
    <property type="protein sequence ID" value="MDT0683154.1"/>
    <property type="molecule type" value="Genomic_DNA"/>
</dbReference>
<keyword evidence="2" id="KW-0560">Oxidoreductase</keyword>
<sequence>MRDVKSSVVGVLGGAGRVGTGLRRELGKQVGSIRVLDLACPPDLAENEDFRETDMLNPEDLLSAFEGLDGLVHLAGIPKEASLDEILKINVAGTTNVYEAARETGLDRIVLGSSNHAVGLYPRTTIVGTSEAMRPDGLYGLSKCWSELTAGLYFDKYGLRSMIIRIGNCSVRPMLPRSLEVWISPRDLAQLVLIGLTHPDVTASTVYGVSKGGGSWWDNSEAEKLGYVPQDLIADFAAPEALLEDTEGPVSQHFQGGRFAAADHDGVIRKR</sequence>